<dbReference type="PANTHER" id="PTHR36573:SF1">
    <property type="entry name" value="INTERMEMBRANE PHOSPHOLIPID TRANSPORT SYSTEM BINDING PROTEIN MLAC"/>
    <property type="match status" value="1"/>
</dbReference>
<keyword evidence="2" id="KW-1185">Reference proteome</keyword>
<name>A0A849L678_9RHOB</name>
<sequence>MTSDLFRPGRRGFLTVGLAAAGVALVPLRASALTTNEATALIQQAVDELMAVVNSNASESQAIGSFERIFARYADVPVIARSVLGQPWRSASAAQQNAFVAAFQSYLARKYGAEFREYRGAQFNVTGARDEGDRGILVSAAVTFPGSAPIRVDWQVSDRSGSPRLFNLFIEGVSMLSTERSEVRAILEANRNSIDGLIADLRSRG</sequence>
<evidence type="ECO:0000313" key="1">
    <source>
        <dbReference type="EMBL" id="NNU81640.1"/>
    </source>
</evidence>
<proteinExistence type="predicted"/>
<gene>
    <name evidence="1" type="ORF">HMH01_14460</name>
</gene>
<evidence type="ECO:0000313" key="2">
    <source>
        <dbReference type="Proteomes" id="UP000572377"/>
    </source>
</evidence>
<dbReference type="AlphaFoldDB" id="A0A849L678"/>
<comment type="caution">
    <text evidence="1">The sequence shown here is derived from an EMBL/GenBank/DDBJ whole genome shotgun (WGS) entry which is preliminary data.</text>
</comment>
<dbReference type="InterPro" id="IPR008869">
    <property type="entry name" value="MlaC/ttg2D"/>
</dbReference>
<dbReference type="Pfam" id="PF05494">
    <property type="entry name" value="MlaC"/>
    <property type="match status" value="1"/>
</dbReference>
<dbReference type="InterPro" id="IPR042245">
    <property type="entry name" value="Tgt2/MlaC_sf"/>
</dbReference>
<organism evidence="1 2">
    <name type="scientific">Halovulum dunhuangense</name>
    <dbReference type="NCBI Taxonomy" id="1505036"/>
    <lineage>
        <taxon>Bacteria</taxon>
        <taxon>Pseudomonadati</taxon>
        <taxon>Pseudomonadota</taxon>
        <taxon>Alphaproteobacteria</taxon>
        <taxon>Rhodobacterales</taxon>
        <taxon>Paracoccaceae</taxon>
        <taxon>Halovulum</taxon>
    </lineage>
</organism>
<dbReference type="EMBL" id="JABFBC010000002">
    <property type="protein sequence ID" value="NNU81640.1"/>
    <property type="molecule type" value="Genomic_DNA"/>
</dbReference>
<dbReference type="PANTHER" id="PTHR36573">
    <property type="entry name" value="INTERMEMBRANE PHOSPHOLIPID TRANSPORT SYSTEM BINDING PROTEIN MLAC"/>
    <property type="match status" value="1"/>
</dbReference>
<dbReference type="RefSeq" id="WP_171326468.1">
    <property type="nucleotide sequence ID" value="NZ_JABFBC010000002.1"/>
</dbReference>
<protein>
    <submittedName>
        <fullName evidence="1">ABC transporter substrate-binding protein</fullName>
    </submittedName>
</protein>
<reference evidence="1 2" key="1">
    <citation type="submission" date="2020-05" db="EMBL/GenBank/DDBJ databases">
        <title>Gimesia benthica sp. nov., a novel planctomycete isolated from a deep-sea water sample of the Northwest Indian Ocean.</title>
        <authorList>
            <person name="Wang J."/>
            <person name="Ruan C."/>
            <person name="Song L."/>
            <person name="Zhu Y."/>
            <person name="Li A."/>
            <person name="Zheng X."/>
            <person name="Wang L."/>
            <person name="Lu Z."/>
            <person name="Huang Y."/>
            <person name="Du W."/>
            <person name="Zhou Y."/>
            <person name="Huang L."/>
            <person name="Dai X."/>
        </authorList>
    </citation>
    <scope>NUCLEOTIDE SEQUENCE [LARGE SCALE GENOMIC DNA]</scope>
    <source>
        <strain evidence="1 2">YYQ-30</strain>
    </source>
</reference>
<dbReference type="Proteomes" id="UP000572377">
    <property type="component" value="Unassembled WGS sequence"/>
</dbReference>
<dbReference type="InterPro" id="IPR006311">
    <property type="entry name" value="TAT_signal"/>
</dbReference>
<dbReference type="Gene3D" id="3.10.450.710">
    <property type="entry name" value="Tgt2/MlaC"/>
    <property type="match status" value="1"/>
</dbReference>
<dbReference type="PROSITE" id="PS51318">
    <property type="entry name" value="TAT"/>
    <property type="match status" value="1"/>
</dbReference>
<accession>A0A849L678</accession>